<dbReference type="OrthoDB" id="9777711at2"/>
<protein>
    <submittedName>
        <fullName evidence="2">Enoyl-CoA hydratase/isomerase</fullName>
    </submittedName>
</protein>
<evidence type="ECO:0000313" key="3">
    <source>
        <dbReference type="Proteomes" id="UP000002484"/>
    </source>
</evidence>
<dbReference type="STRING" id="298654.FraEuI1c_2511"/>
<dbReference type="InParanoid" id="E3J2N1"/>
<dbReference type="CDD" id="cd06558">
    <property type="entry name" value="crotonase-like"/>
    <property type="match status" value="1"/>
</dbReference>
<dbReference type="PANTHER" id="PTHR43802">
    <property type="entry name" value="ENOYL-COA HYDRATASE"/>
    <property type="match status" value="1"/>
</dbReference>
<evidence type="ECO:0000313" key="2">
    <source>
        <dbReference type="EMBL" id="ADP80545.1"/>
    </source>
</evidence>
<keyword evidence="3" id="KW-1185">Reference proteome</keyword>
<dbReference type="GO" id="GO:0016853">
    <property type="term" value="F:isomerase activity"/>
    <property type="evidence" value="ECO:0007669"/>
    <property type="project" value="UniProtKB-KW"/>
</dbReference>
<reference evidence="2 3" key="1">
    <citation type="submission" date="2010-10" db="EMBL/GenBank/DDBJ databases">
        <title>Complete sequence of Frankia sp. EuI1c.</title>
        <authorList>
            <consortium name="US DOE Joint Genome Institute"/>
            <person name="Lucas S."/>
            <person name="Copeland A."/>
            <person name="Lapidus A."/>
            <person name="Cheng J.-F."/>
            <person name="Bruce D."/>
            <person name="Goodwin L."/>
            <person name="Pitluck S."/>
            <person name="Chertkov O."/>
            <person name="Detter J.C."/>
            <person name="Han C."/>
            <person name="Tapia R."/>
            <person name="Land M."/>
            <person name="Hauser L."/>
            <person name="Jeffries C."/>
            <person name="Kyrpides N."/>
            <person name="Ivanova N."/>
            <person name="Mikhailova N."/>
            <person name="Beauchemin N."/>
            <person name="Sen A."/>
            <person name="Sur S.A."/>
            <person name="Gtari M."/>
            <person name="Wall L."/>
            <person name="Tisa L."/>
            <person name="Woyke T."/>
        </authorList>
    </citation>
    <scope>NUCLEOTIDE SEQUENCE [LARGE SCALE GENOMIC DNA]</scope>
    <source>
        <strain evidence="3">DSM 45817 / CECT 9037 / EuI1c</strain>
    </source>
</reference>
<gene>
    <name evidence="2" type="ordered locus">FraEuI1c_2511</name>
</gene>
<dbReference type="PANTHER" id="PTHR43802:SF1">
    <property type="entry name" value="IP11341P-RELATED"/>
    <property type="match status" value="1"/>
</dbReference>
<dbReference type="Pfam" id="PF00378">
    <property type="entry name" value="ECH_1"/>
    <property type="match status" value="1"/>
</dbReference>
<dbReference type="EMBL" id="CP002299">
    <property type="protein sequence ID" value="ADP80545.1"/>
    <property type="molecule type" value="Genomic_DNA"/>
</dbReference>
<dbReference type="KEGG" id="fri:FraEuI1c_2511"/>
<sequence length="319" mass="33719">MTADNQAPASSLGYAPADGDVAEVTDGPVALHIGTDGVGVVILNRPQRRNGWNPELEQRYFEVLELVDRDPRIRVVILTGAGTTFCPGVDSGRLEGITNDGLDLTGRRSPVRARALRKPMVAAVNGACAGMGLVQALLCDVRIAARGVRFTTAFARRGLAGEFGVTWLLPRLIGAGRAADLLLSSRVFDADEALALGLVNRVVEPGELAAATRAYAADIAENCSPTSLALLRHQLHTDQQGDLEASLDRSYRAMAVAVTGQDFREGLTSYLEKRKAAFPPLADDLDPVAVTGADLPELDLVPQISLKRVSTDGSGSSAP</sequence>
<organism evidence="2 3">
    <name type="scientific">Pseudofrankia inefficax (strain DSM 45817 / CECT 9037 / DDB 130130 / EuI1c)</name>
    <name type="common">Frankia inefficax</name>
    <dbReference type="NCBI Taxonomy" id="298654"/>
    <lineage>
        <taxon>Bacteria</taxon>
        <taxon>Bacillati</taxon>
        <taxon>Actinomycetota</taxon>
        <taxon>Actinomycetes</taxon>
        <taxon>Frankiales</taxon>
        <taxon>Frankiaceae</taxon>
        <taxon>Pseudofrankia</taxon>
    </lineage>
</organism>
<dbReference type="eggNOG" id="COG1024">
    <property type="taxonomic scope" value="Bacteria"/>
</dbReference>
<dbReference type="SUPFAM" id="SSF52096">
    <property type="entry name" value="ClpP/crotonase"/>
    <property type="match status" value="1"/>
</dbReference>
<name>E3J2N1_PSEI1</name>
<dbReference type="InterPro" id="IPR001753">
    <property type="entry name" value="Enoyl-CoA_hydra/iso"/>
</dbReference>
<comment type="similarity">
    <text evidence="1">Belongs to the enoyl-CoA hydratase/isomerase family.</text>
</comment>
<dbReference type="Proteomes" id="UP000002484">
    <property type="component" value="Chromosome"/>
</dbReference>
<proteinExistence type="inferred from homology"/>
<dbReference type="InterPro" id="IPR029045">
    <property type="entry name" value="ClpP/crotonase-like_dom_sf"/>
</dbReference>
<keyword evidence="2" id="KW-0413">Isomerase</keyword>
<dbReference type="Gene3D" id="3.90.226.10">
    <property type="entry name" value="2-enoyl-CoA Hydratase, Chain A, domain 1"/>
    <property type="match status" value="1"/>
</dbReference>
<dbReference type="RefSeq" id="WP_013423663.1">
    <property type="nucleotide sequence ID" value="NC_014666.1"/>
</dbReference>
<evidence type="ECO:0000256" key="1">
    <source>
        <dbReference type="ARBA" id="ARBA00005254"/>
    </source>
</evidence>
<accession>E3J2N1</accession>
<dbReference type="HOGENOM" id="CLU_009834_7_2_11"/>
<dbReference type="AlphaFoldDB" id="E3J2N1"/>